<keyword evidence="1" id="KW-0238">DNA-binding</keyword>
<dbReference type="PROSITE" id="PS50103">
    <property type="entry name" value="ZF_C3H1"/>
    <property type="match status" value="1"/>
</dbReference>
<evidence type="ECO:0000256" key="1">
    <source>
        <dbReference type="ARBA" id="ARBA00023125"/>
    </source>
</evidence>
<keyword evidence="2" id="KW-0862">Zinc</keyword>
<dbReference type="GO" id="GO:0008270">
    <property type="term" value="F:zinc ion binding"/>
    <property type="evidence" value="ECO:0007669"/>
    <property type="project" value="UniProtKB-KW"/>
</dbReference>
<keyword evidence="5" id="KW-1185">Reference proteome</keyword>
<dbReference type="GO" id="GO:0003677">
    <property type="term" value="F:DNA binding"/>
    <property type="evidence" value="ECO:0007669"/>
    <property type="project" value="UniProtKB-KW"/>
</dbReference>
<gene>
    <name evidence="4" type="ORF">ISN45_Aa08g032030</name>
</gene>
<comment type="caution">
    <text evidence="4">The sequence shown here is derived from an EMBL/GenBank/DDBJ whole genome shotgun (WGS) entry which is preliminary data.</text>
</comment>
<keyword evidence="2" id="KW-0863">Zinc-finger</keyword>
<evidence type="ECO:0000259" key="3">
    <source>
        <dbReference type="PROSITE" id="PS50103"/>
    </source>
</evidence>
<protein>
    <submittedName>
        <fullName evidence="4">Zinc finger CCCH-type</fullName>
    </submittedName>
</protein>
<sequence length="457" mass="50403">MIVPQKLHQMHRIFHLDLKLLSMQRGESSHTFLGLNGNAHKRYIILFLNCKQCDFLIINSLRLSLFAKQFVLNDALLVGSGGESTETRTENLRISKVLEAFYPHRSVIPTRPSVSPAVEEAHYDDGKTPNIRLTPVEDEREAAVESSQSFEAPAAVSGLGPELSLLASAALSALTKEQGCQVDADLLVKLLSDPKIVESLINDMKGKPLETANNSLNTDTKPRLAPQHVTSTAMDRNPPPMPGNGVPLNVPFSGQSSATDPPLPKPTQPMSSALSMNLNLQKPTLVVHSYPLSSGIKPLPIFEDSYTAAAPLKPSPVDDVVVSEQKTQSLNMPSTWNMNRVPESARTETDAQIRNGNTNQDGQVSAKPVKNLDYFKSLIREHGAVKPATNETNNYKGRVDDKKVVKVKFQKPCMYFNRAKGCRLGESCLYLHDRSKRLWTDVAPPHFPRAKRLKFGS</sequence>
<organism evidence="4 5">
    <name type="scientific">Arabidopsis thaliana x Arabidopsis arenosa</name>
    <dbReference type="NCBI Taxonomy" id="1240361"/>
    <lineage>
        <taxon>Eukaryota</taxon>
        <taxon>Viridiplantae</taxon>
        <taxon>Streptophyta</taxon>
        <taxon>Embryophyta</taxon>
        <taxon>Tracheophyta</taxon>
        <taxon>Spermatophyta</taxon>
        <taxon>Magnoliopsida</taxon>
        <taxon>eudicotyledons</taxon>
        <taxon>Gunneridae</taxon>
        <taxon>Pentapetalae</taxon>
        <taxon>rosids</taxon>
        <taxon>malvids</taxon>
        <taxon>Brassicales</taxon>
        <taxon>Brassicaceae</taxon>
        <taxon>Camelineae</taxon>
        <taxon>Arabidopsis</taxon>
    </lineage>
</organism>
<dbReference type="SMART" id="SM00356">
    <property type="entry name" value="ZnF_C3H1"/>
    <property type="match status" value="1"/>
</dbReference>
<dbReference type="AlphaFoldDB" id="A0A8T1XU17"/>
<evidence type="ECO:0000313" key="4">
    <source>
        <dbReference type="EMBL" id="KAG7535814.1"/>
    </source>
</evidence>
<evidence type="ECO:0000256" key="2">
    <source>
        <dbReference type="PROSITE-ProRule" id="PRU00723"/>
    </source>
</evidence>
<dbReference type="InterPro" id="IPR000571">
    <property type="entry name" value="Znf_CCCH"/>
</dbReference>
<dbReference type="PANTHER" id="PTHR33400:SF12">
    <property type="entry name" value="ZINC FINGER CCCH DOMAIN-CONTAINING PROTEIN 45-RELATED"/>
    <property type="match status" value="1"/>
</dbReference>
<dbReference type="PANTHER" id="PTHR33400">
    <property type="entry name" value="ZINC FINGER CCCH DOMAIN-CONTAINING PROTEIN 6-RELATED"/>
    <property type="match status" value="1"/>
</dbReference>
<dbReference type="EMBL" id="JAEFBK010000013">
    <property type="protein sequence ID" value="KAG7535814.1"/>
    <property type="molecule type" value="Genomic_DNA"/>
</dbReference>
<name>A0A8T1XU17_9BRAS</name>
<reference evidence="4 5" key="1">
    <citation type="submission" date="2020-12" db="EMBL/GenBank/DDBJ databases">
        <title>Concerted genomic and epigenomic changes stabilize Arabidopsis allopolyploids.</title>
        <authorList>
            <person name="Chen Z."/>
        </authorList>
    </citation>
    <scope>NUCLEOTIDE SEQUENCE [LARGE SCALE GENOMIC DNA]</scope>
    <source>
        <strain evidence="4">Allo738</strain>
        <tissue evidence="4">Leaf</tissue>
    </source>
</reference>
<accession>A0A8T1XU17</accession>
<dbReference type="Pfam" id="PF00642">
    <property type="entry name" value="zf-CCCH"/>
    <property type="match status" value="1"/>
</dbReference>
<feature type="domain" description="C3H1-type" evidence="3">
    <location>
        <begin position="408"/>
        <end position="435"/>
    </location>
</feature>
<keyword evidence="2" id="KW-0479">Metal-binding</keyword>
<evidence type="ECO:0000313" key="5">
    <source>
        <dbReference type="Proteomes" id="UP000694240"/>
    </source>
</evidence>
<feature type="zinc finger region" description="C3H1-type" evidence="2">
    <location>
        <begin position="408"/>
        <end position="435"/>
    </location>
</feature>
<proteinExistence type="predicted"/>
<dbReference type="Proteomes" id="UP000694240">
    <property type="component" value="Chromosome 13"/>
</dbReference>